<keyword evidence="1" id="KW-0489">Methyltransferase</keyword>
<dbReference type="EMBL" id="CP089983">
    <property type="protein sequence ID" value="WXB04710.1"/>
    <property type="molecule type" value="Genomic_DNA"/>
</dbReference>
<dbReference type="GO" id="GO:0032259">
    <property type="term" value="P:methylation"/>
    <property type="evidence" value="ECO:0007669"/>
    <property type="project" value="UniProtKB-KW"/>
</dbReference>
<organism evidence="1 2">
    <name type="scientific">Pendulispora rubella</name>
    <dbReference type="NCBI Taxonomy" id="2741070"/>
    <lineage>
        <taxon>Bacteria</taxon>
        <taxon>Pseudomonadati</taxon>
        <taxon>Myxococcota</taxon>
        <taxon>Myxococcia</taxon>
        <taxon>Myxococcales</taxon>
        <taxon>Sorangiineae</taxon>
        <taxon>Pendulisporaceae</taxon>
        <taxon>Pendulispora</taxon>
    </lineage>
</organism>
<accession>A0ABZ2L696</accession>
<dbReference type="Proteomes" id="UP001374803">
    <property type="component" value="Chromosome"/>
</dbReference>
<evidence type="ECO:0000313" key="2">
    <source>
        <dbReference type="Proteomes" id="UP001374803"/>
    </source>
</evidence>
<dbReference type="InterPro" id="IPR029063">
    <property type="entry name" value="SAM-dependent_MTases_sf"/>
</dbReference>
<proteinExistence type="predicted"/>
<dbReference type="Gene3D" id="3.40.50.150">
    <property type="entry name" value="Vaccinia Virus protein VP39"/>
    <property type="match status" value="1"/>
</dbReference>
<keyword evidence="1" id="KW-0808">Transferase</keyword>
<name>A0ABZ2L696_9BACT</name>
<dbReference type="SUPFAM" id="SSF53335">
    <property type="entry name" value="S-adenosyl-L-methionine-dependent methyltransferases"/>
    <property type="match status" value="1"/>
</dbReference>
<dbReference type="GO" id="GO:0008168">
    <property type="term" value="F:methyltransferase activity"/>
    <property type="evidence" value="ECO:0007669"/>
    <property type="project" value="UniProtKB-KW"/>
</dbReference>
<reference evidence="1" key="1">
    <citation type="submission" date="2021-12" db="EMBL/GenBank/DDBJ databases">
        <title>Discovery of the Pendulisporaceae a myxobacterial family with distinct sporulation behavior and unique specialized metabolism.</title>
        <authorList>
            <person name="Garcia R."/>
            <person name="Popoff A."/>
            <person name="Bader C.D."/>
            <person name="Loehr J."/>
            <person name="Walesch S."/>
            <person name="Walt C."/>
            <person name="Boldt J."/>
            <person name="Bunk B."/>
            <person name="Haeckl F.J.F.P.J."/>
            <person name="Gunesch A.P."/>
            <person name="Birkelbach J."/>
            <person name="Nuebel U."/>
            <person name="Pietschmann T."/>
            <person name="Bach T."/>
            <person name="Mueller R."/>
        </authorList>
    </citation>
    <scope>NUCLEOTIDE SEQUENCE</scope>
    <source>
        <strain evidence="1">MSr11367</strain>
    </source>
</reference>
<keyword evidence="2" id="KW-1185">Reference proteome</keyword>
<protein>
    <submittedName>
        <fullName evidence="1">Class I SAM-dependent methyltransferase</fullName>
    </submittedName>
</protein>
<dbReference type="Pfam" id="PF13578">
    <property type="entry name" value="Methyltransf_24"/>
    <property type="match status" value="1"/>
</dbReference>
<evidence type="ECO:0000313" key="1">
    <source>
        <dbReference type="EMBL" id="WXB04710.1"/>
    </source>
</evidence>
<gene>
    <name evidence="1" type="ORF">LVJ94_48430</name>
</gene>
<sequence>MALSLPNVLDPLRRAYGWFLWEFLKDHPREQQWVLFALRKNYPIFLDYRVDSKPRYGFGKPPHAALQQMLARHDDDYQRWLSRFAEFEKNFREIPRVAPESSTEPRWLNAMLPALDGVSIYGFLAATNPKQYFEVGSGNSTKFAARAIRDHGLQTTITSIDPMPRAEIDGLCNHIVRKPLEDSDLSVFDALGPGDVLFVDNSHRAFMNSDVTVVFLEVLPRLKPGVILGIHDIELPYDYNPNISERYYSEQYLLAAYLLAGGPHVKPILPAMYASKTPSLHGILSGVWNAPELHGLETHGTSFWLEIQAPA</sequence>
<dbReference type="RefSeq" id="WP_394834354.1">
    <property type="nucleotide sequence ID" value="NZ_CP089929.1"/>
</dbReference>